<dbReference type="EMBL" id="LAZR01000384">
    <property type="protein sequence ID" value="KKN71397.1"/>
    <property type="molecule type" value="Genomic_DNA"/>
</dbReference>
<comment type="caution">
    <text evidence="1">The sequence shown here is derived from an EMBL/GenBank/DDBJ whole genome shotgun (WGS) entry which is preliminary data.</text>
</comment>
<evidence type="ECO:0000313" key="1">
    <source>
        <dbReference type="EMBL" id="KKN71397.1"/>
    </source>
</evidence>
<sequence length="86" mass="9362">MITQIQKNLENNIYKELKTGGVGTTVVTKCPNQSIEELATILTNGLMMSSVGNVINVLDNETEGFGIICKGAFREAMLRVLSEAKE</sequence>
<organism evidence="1">
    <name type="scientific">marine sediment metagenome</name>
    <dbReference type="NCBI Taxonomy" id="412755"/>
    <lineage>
        <taxon>unclassified sequences</taxon>
        <taxon>metagenomes</taxon>
        <taxon>ecological metagenomes</taxon>
    </lineage>
</organism>
<gene>
    <name evidence="1" type="ORF">LCGC14_0421190</name>
</gene>
<accession>A0A0F9T8U8</accession>
<name>A0A0F9T8U8_9ZZZZ</name>
<protein>
    <submittedName>
        <fullName evidence="1">Uncharacterized protein</fullName>
    </submittedName>
</protein>
<proteinExistence type="predicted"/>
<dbReference type="AlphaFoldDB" id="A0A0F9T8U8"/>
<reference evidence="1" key="1">
    <citation type="journal article" date="2015" name="Nature">
        <title>Complex archaea that bridge the gap between prokaryotes and eukaryotes.</title>
        <authorList>
            <person name="Spang A."/>
            <person name="Saw J.H."/>
            <person name="Jorgensen S.L."/>
            <person name="Zaremba-Niedzwiedzka K."/>
            <person name="Martijn J."/>
            <person name="Lind A.E."/>
            <person name="van Eijk R."/>
            <person name="Schleper C."/>
            <person name="Guy L."/>
            <person name="Ettema T.J."/>
        </authorList>
    </citation>
    <scope>NUCLEOTIDE SEQUENCE</scope>
</reference>